<keyword evidence="1" id="KW-1133">Transmembrane helix</keyword>
<feature type="transmembrane region" description="Helical" evidence="1">
    <location>
        <begin position="185"/>
        <end position="206"/>
    </location>
</feature>
<feature type="transmembrane region" description="Helical" evidence="1">
    <location>
        <begin position="153"/>
        <end position="173"/>
    </location>
</feature>
<gene>
    <name evidence="2" type="ORF">SAMN05720606_11162</name>
</gene>
<name>A0A1G5JIY6_9BACL</name>
<protein>
    <submittedName>
        <fullName evidence="2">Putative peptide zinc metalloprotease protein</fullName>
    </submittedName>
</protein>
<dbReference type="GO" id="GO:0008237">
    <property type="term" value="F:metallopeptidase activity"/>
    <property type="evidence" value="ECO:0007669"/>
    <property type="project" value="UniProtKB-KW"/>
</dbReference>
<dbReference type="EMBL" id="FMVM01000011">
    <property type="protein sequence ID" value="SCY87850.1"/>
    <property type="molecule type" value="Genomic_DNA"/>
</dbReference>
<keyword evidence="2" id="KW-0482">Metalloprotease</keyword>
<keyword evidence="2" id="KW-0645">Protease</keyword>
<dbReference type="STRING" id="582692.SAMN05720606_11162"/>
<dbReference type="RefSeq" id="WP_090921897.1">
    <property type="nucleotide sequence ID" value="NZ_FMVM01000011.1"/>
</dbReference>
<keyword evidence="2" id="KW-0378">Hydrolase</keyword>
<dbReference type="GO" id="GO:0006508">
    <property type="term" value="P:proteolysis"/>
    <property type="evidence" value="ECO:0007669"/>
    <property type="project" value="UniProtKB-KW"/>
</dbReference>
<accession>A0A1G5JIY6</accession>
<proteinExistence type="predicted"/>
<feature type="transmembrane region" description="Helical" evidence="1">
    <location>
        <begin position="58"/>
        <end position="81"/>
    </location>
</feature>
<evidence type="ECO:0000313" key="2">
    <source>
        <dbReference type="EMBL" id="SCY87850.1"/>
    </source>
</evidence>
<reference evidence="3" key="1">
    <citation type="submission" date="2016-10" db="EMBL/GenBank/DDBJ databases">
        <authorList>
            <person name="Varghese N."/>
            <person name="Submissions S."/>
        </authorList>
    </citation>
    <scope>NUCLEOTIDE SEQUENCE [LARGE SCALE GENOMIC DNA]</scope>
    <source>
        <strain evidence="3">BL9</strain>
    </source>
</reference>
<keyword evidence="1" id="KW-0472">Membrane</keyword>
<organism evidence="2 3">
    <name type="scientific">Paenibacillus polysaccharolyticus</name>
    <dbReference type="NCBI Taxonomy" id="582692"/>
    <lineage>
        <taxon>Bacteria</taxon>
        <taxon>Bacillati</taxon>
        <taxon>Bacillota</taxon>
        <taxon>Bacilli</taxon>
        <taxon>Bacillales</taxon>
        <taxon>Paenibacillaceae</taxon>
        <taxon>Paenibacillus</taxon>
    </lineage>
</organism>
<evidence type="ECO:0000256" key="1">
    <source>
        <dbReference type="SAM" id="Phobius"/>
    </source>
</evidence>
<dbReference type="Proteomes" id="UP000198538">
    <property type="component" value="Unassembled WGS sequence"/>
</dbReference>
<keyword evidence="3" id="KW-1185">Reference proteome</keyword>
<feature type="transmembrane region" description="Helical" evidence="1">
    <location>
        <begin position="93"/>
        <end position="112"/>
    </location>
</feature>
<sequence>MKQCFTFENEEYEIFVENEVFVKDKCKKEFYKTSIINLDETLKEQLSVYKSKINSVNFTIYITLFLVLLVSNLYFIHFFGYTFPRFEHNLKNYSIFVSYMIFNVFIHELGHIKSMNFFGRKHNKVGFKMNFYVFPSFYVQLNDIYMLSKKEKLIVHSAGIYINLFIILTIQIINTFFLKMDMLSVSYIFFSLALLWNVIPVLNSDGYKILLTILNKDEFENSKKNHFIIKIIQIIGVLLAIRSVLLWF</sequence>
<keyword evidence="1" id="KW-0812">Transmembrane</keyword>
<dbReference type="AlphaFoldDB" id="A0A1G5JIY6"/>
<feature type="transmembrane region" description="Helical" evidence="1">
    <location>
        <begin position="227"/>
        <end position="247"/>
    </location>
</feature>
<evidence type="ECO:0000313" key="3">
    <source>
        <dbReference type="Proteomes" id="UP000198538"/>
    </source>
</evidence>